<accession>A0A813JVT7</accession>
<proteinExistence type="predicted"/>
<dbReference type="Proteomes" id="UP000626109">
    <property type="component" value="Unassembled WGS sequence"/>
</dbReference>
<name>A0A813JVT7_POLGL</name>
<reference evidence="1" key="1">
    <citation type="submission" date="2021-02" db="EMBL/GenBank/DDBJ databases">
        <authorList>
            <person name="Dougan E. K."/>
            <person name="Rhodes N."/>
            <person name="Thang M."/>
            <person name="Chan C."/>
        </authorList>
    </citation>
    <scope>NUCLEOTIDE SEQUENCE</scope>
</reference>
<organism evidence="1 2">
    <name type="scientific">Polarella glacialis</name>
    <name type="common">Dinoflagellate</name>
    <dbReference type="NCBI Taxonomy" id="89957"/>
    <lineage>
        <taxon>Eukaryota</taxon>
        <taxon>Sar</taxon>
        <taxon>Alveolata</taxon>
        <taxon>Dinophyceae</taxon>
        <taxon>Suessiales</taxon>
        <taxon>Suessiaceae</taxon>
        <taxon>Polarella</taxon>
    </lineage>
</organism>
<gene>
    <name evidence="1" type="ORF">PGLA2088_LOCUS25866</name>
</gene>
<dbReference type="AlphaFoldDB" id="A0A813JVT7"/>
<protein>
    <submittedName>
        <fullName evidence="1">Uncharacterized protein</fullName>
    </submittedName>
</protein>
<feature type="non-terminal residue" evidence="1">
    <location>
        <position position="256"/>
    </location>
</feature>
<evidence type="ECO:0000313" key="1">
    <source>
        <dbReference type="EMBL" id="CAE8688342.1"/>
    </source>
</evidence>
<dbReference type="EMBL" id="CAJNNW010026880">
    <property type="protein sequence ID" value="CAE8688342.1"/>
    <property type="molecule type" value="Genomic_DNA"/>
</dbReference>
<comment type="caution">
    <text evidence="1">The sequence shown here is derived from an EMBL/GenBank/DDBJ whole genome shotgun (WGS) entry which is preliminary data.</text>
</comment>
<sequence length="256" mass="27389">VATLCFGLSLARWSPAEEADLWQVAAWLAQAGDQPRTPPQVAALRHFSLQLLAGQQGRNAVAALPADLQRALAGTVRGPFAPPARRPMASDTTLKFRHEVAEALRQADQPYDLDLGLAPGLSVELALPGALWLLDGPEAFHRPFLTDSSGSRHSPRLVPAEVRRSELLSSILLPGAVEVMEAALTAWEGTASSASSTPLAAFGFQQRTARTGMPSRSDFPMLPLARLDWSSWARIPSEARVAALLKPGPRQVTAGQ</sequence>
<evidence type="ECO:0000313" key="2">
    <source>
        <dbReference type="Proteomes" id="UP000626109"/>
    </source>
</evidence>